<accession>A0A8K0H179</accession>
<keyword evidence="4" id="KW-0539">Nucleus</keyword>
<feature type="region of interest" description="Disordered" evidence="5">
    <location>
        <begin position="875"/>
        <end position="896"/>
    </location>
</feature>
<gene>
    <name evidence="8" type="ORF">FNV43_RR13453</name>
</gene>
<feature type="compositionally biased region" description="Polar residues" evidence="5">
    <location>
        <begin position="249"/>
        <end position="260"/>
    </location>
</feature>
<feature type="region of interest" description="Disordered" evidence="5">
    <location>
        <begin position="331"/>
        <end position="560"/>
    </location>
</feature>
<name>A0A8K0H179_9ROSA</name>
<reference evidence="8" key="1">
    <citation type="submission" date="2020-03" db="EMBL/GenBank/DDBJ databases">
        <title>A high-quality chromosome-level genome assembly of a woody plant with both climbing and erect habits, Rhamnella rubrinervis.</title>
        <authorList>
            <person name="Lu Z."/>
            <person name="Yang Y."/>
            <person name="Zhu X."/>
            <person name="Sun Y."/>
        </authorList>
    </citation>
    <scope>NUCLEOTIDE SEQUENCE</scope>
    <source>
        <strain evidence="8">BYM</strain>
        <tissue evidence="8">Leaf</tissue>
    </source>
</reference>
<dbReference type="PANTHER" id="PTHR46655:SF1">
    <property type="entry name" value="HISTONE-LYSINE N-METHYLTRANSFERASE ATXR3"/>
    <property type="match status" value="1"/>
</dbReference>
<dbReference type="Gene3D" id="3.80.10.10">
    <property type="entry name" value="Ribonuclease Inhibitor"/>
    <property type="match status" value="1"/>
</dbReference>
<dbReference type="GO" id="GO:0005634">
    <property type="term" value="C:nucleus"/>
    <property type="evidence" value="ECO:0007669"/>
    <property type="project" value="UniProtKB-SubCell"/>
</dbReference>
<dbReference type="SMART" id="SM00353">
    <property type="entry name" value="HLH"/>
    <property type="match status" value="1"/>
</dbReference>
<dbReference type="Gene3D" id="2.170.270.10">
    <property type="entry name" value="SET domain"/>
    <property type="match status" value="1"/>
</dbReference>
<dbReference type="InterPro" id="IPR046341">
    <property type="entry name" value="SET_dom_sf"/>
</dbReference>
<comment type="subcellular location">
    <subcellularLocation>
        <location evidence="1">Nucleus</location>
    </subcellularLocation>
</comment>
<keyword evidence="2" id="KW-0805">Transcription regulation</keyword>
<feature type="region of interest" description="Disordered" evidence="5">
    <location>
        <begin position="29"/>
        <end position="111"/>
    </location>
</feature>
<dbReference type="SMART" id="SM00317">
    <property type="entry name" value="SET"/>
    <property type="match status" value="1"/>
</dbReference>
<comment type="caution">
    <text evidence="8">The sequence shown here is derived from an EMBL/GenBank/DDBJ whole genome shotgun (WGS) entry which is preliminary data.</text>
</comment>
<feature type="compositionally biased region" description="Polar residues" evidence="5">
    <location>
        <begin position="548"/>
        <end position="560"/>
    </location>
</feature>
<feature type="compositionally biased region" description="Basic and acidic residues" evidence="5">
    <location>
        <begin position="393"/>
        <end position="443"/>
    </location>
</feature>
<sequence length="2821" mass="318938">MGDGGVACMRLQHNIMERFPIPEKTAVCGGKNANNGFSSKSLKLVDQERKKKKMKPKKEEVTRNGEPERSQLGLDKSGKTSAREVENGNNCEEKEEVEEGELGTLKWPKGEVENGEFVPDKYRRSEIEKGEIAGEKLRKNEAEKGEFFPGKWRRGDVEKGEIVSEKIRKGEVEFGAWRAPPRDEIEKGEFIPDRWQKGEVAKDEYNYGKMRRYEPGKDKGWKCEYERTPPSGRYSNMNDDAFRRKEFNRSGSQHSRTTPRWESGQERNIRIGSKIVDEEALYKHECNNGKNHGREYFSGNRLKRYGTDSDISERKHYGDYGDYAASKSRRLCDDSSRSGHAEHHSRHSVERSYRNSSSSRISSSDKYSSRHYESTLSARVVYDRHGRSPGPGHLERSPRDRGRYYDQRDRSPVRRERSPFARERSPYGRDKSPYDRRQFDHRNRSLTPQDRSRHYDRRDRTPNCLERSPHDRSRPNNNREIGRKGGAIEKRNSQYGNKEQEDKLVQREPNVKDSYSSVKESQDKSGMLNISESIETSVTSEVRKEEQSQSPGVTCKETSNISGAPLEELPSMEEDMDICDTPPHVSLVSNSSTGKWFYLDYYGVEHGPSKLCDLKALVEEGTLMSDHMVKHLDSDRWVTVENAVSPLVTVNFPFIVSDSITQLVSPPEASGNLLVDTGDAGQSGSVTTEETAAMFVHPDGTEVGSGPVEDLHIDKRVGAFFEGFTVIPGKELEAVGEVLQMTFEHAQWDGLGKAEGFTLHPGLISEQDELKTNESSILIDIKLHETAESRSSAPLDKDHGFARGDLVDWFSGRWSCKGGDWKRNDEAAQERSSRKKLVLNDGFPLCQMPKSGCEDPRLHRKDELYHPSQSRRLDLPPWAFLTPDEKSDSNGLSRSIQSKPTVIRGVKGTMLPVVRINACVVKDHGSFVSEPRMKNRGKERMRSARSYSTSSDGKRSSAEGDVQSRTLSDQGLQGSEKSTASINTPKDRICTVDDLQLHLGEWFYLHGAGHEQGPSSFSELQALVDQGTIQKHSSVFRKFDRVWVPVTSASETSEAAAKVQREKNASGFMEPPLMHSLCDAKPNLFHNLHPQFIGYTRGKLHELVMKSYKSREFAAAINEVLDPWINAKQPKKEMEKHIYWKAEGDARAAKKARLLDESEDDYEMEDDMQTVQKEEMTFEDLCVDSSFHCEGGLSSDSEMGSWGLLEGHVLARVFHFLRSDVKSLTFASLTCKHWRAAVTFYKDISRQIDLSCLGVHCTDSIFLSIMSGYSKDKINSVVLIGCTNITSSTLEEILCSFPCLSTVDIRGCSQFSELSIKFQNVNWIRSRGSRGMKNFDDSHPKVRSLKQITDKSSLASKFKGVGGDMDDFGDLKQYFDSVNKRDSSNQLFRRSLYKRSKLFDARRSSSILSKDARMGQWSIKKSEIGYKRMEEFLASSLKDIMKENTFDFFVPKVAEIQDKMKKGYYIGRGLRSVKDDISRMCRDALKVKNRGDTGDMNRTIALFDKLATRLEGGSKAYEKEEMIKSLDDSSTSKYKKNLNKVATRRKYLNRSNGYSFMNGGFDCGEDASDREMKMRLSRLNKKSIDSESETSDDPDRSSEDSKGGSDSTSSDAESDSTEGRTGQSRGDGYFKLDEGLDSMTEDREWGARMTKSSLVPPVTRKYEVIDEYVIVADEEEVKRKMQVSLPDDYVEKLNAQKNGTEESDMELPEVKDYKPRKQLGGEVIEQEVYGIDPYTHNLLLDSMPEELDWPLLEKHLFIEDVLLRTLNKQVRHFTGSGNTPMIFSLRPVIEEIRKAAEENGDSKNMRMCQGILKAMESRPDDKYVAYRKGLGVVCDKEEGFGEEDFVVEFLGEVYPVWKWFEKQDGIRSLQKNNKDPAPEFYNIYLERPKGDADGYDLVVVDAMHKANYASRICHSCRPNCEAKVTAVDGHYQIGIYTVRKIRYGEEITFDYNSVTESKEEYEASVCLCGSQVCRGSYLNLTGEGAFQKVLEEWHGILDRHQLMLEACEINSVSDEDYLDLGRAGLGSCLLGGLPDWVVAYSARLVRFINFERTKLPEEILKHILEEKRKYFSDICLEVEKSDAEVQAEGVYNQRLQNLAVTLDKVRYVMRCIFGDPKNAPPPLERLSLEEAVSFLWKGEGSLVEELLQSLAPHVEEKMLNDLMSKIDARNPSASDDIQKELKKSLLWLRDEVRNLPCTYKSRHDAAADLIHTYAYTKCFFRIREYKSVTSPPVYISPLDLGPKYTDKLGTGFLEYSKTYGENYCLGQLIFWHNQTSADPDCSLARSSRGCLSLPDIGSFYAKVQKPSRQRIYGPRTVKFMLARMEKQPQRPWPKDRIWSFKSSPKVIGSPMLDSVLSNSSLDRELVVIHGVFNPESDDLQAMANTNWFKLTQYDLSLALDSSRWLNGGCPHPTAGDEYGLDKTVLPAKPETETEGPPEGEAATGRAVSAAPTRTCLSVCVPYGYYYSYVVPSVSSVLCVRLHSSDDAMFSGVSLLSLLTSGSTSTTTTSTTSNQYNHHDYLISSLMPHHLFPPSDFPLLDPLCSLAPPLPTTTTFGFFPETITSVDPSISIPIKLEPFSMDNTDFNHFFSPTEPLVFSHLPDLLTLDHLTHSSSSSSSSSSPLLSSFHKRPLVESSCIHYDNPRTLQKTRTVPSLLKPTPDASSPSLAYCQSTIPCGSALARKRRQTLSDKTRCLQKLLPWDKKMSIATMLEEAYKYVKFLQAQLRTLQSMPLDSTVIPRSASADQKDVGAIFSALGRMTRNQLLQVMVNSPVTQTMLYSQGCCVFSVEQLDTLKKFTSQRMMKTNSLQHPKCFHPNSELA</sequence>
<dbReference type="Gene3D" id="4.10.280.10">
    <property type="entry name" value="Helix-loop-helix DNA-binding domain"/>
    <property type="match status" value="1"/>
</dbReference>
<evidence type="ECO:0000259" key="6">
    <source>
        <dbReference type="PROSITE" id="PS50280"/>
    </source>
</evidence>
<keyword evidence="9" id="KW-1185">Reference proteome</keyword>
<feature type="compositionally biased region" description="Low complexity" evidence="5">
    <location>
        <begin position="530"/>
        <end position="540"/>
    </location>
</feature>
<feature type="region of interest" description="Disordered" evidence="5">
    <location>
        <begin position="929"/>
        <end position="981"/>
    </location>
</feature>
<dbReference type="InterPro" id="IPR001214">
    <property type="entry name" value="SET_dom"/>
</dbReference>
<feature type="compositionally biased region" description="Basic and acidic residues" evidence="5">
    <location>
        <begin position="76"/>
        <end position="86"/>
    </location>
</feature>
<evidence type="ECO:0000313" key="8">
    <source>
        <dbReference type="EMBL" id="KAF3443763.1"/>
    </source>
</evidence>
<dbReference type="InterPro" id="IPR032675">
    <property type="entry name" value="LRR_dom_sf"/>
</dbReference>
<dbReference type="PROSITE" id="PS50888">
    <property type="entry name" value="BHLH"/>
    <property type="match status" value="1"/>
</dbReference>
<dbReference type="CDD" id="cd10531">
    <property type="entry name" value="SET_SETD2-like"/>
    <property type="match status" value="1"/>
</dbReference>
<keyword evidence="3" id="KW-0804">Transcription</keyword>
<feature type="domain" description="SET" evidence="6">
    <location>
        <begin position="1813"/>
        <end position="1952"/>
    </location>
</feature>
<dbReference type="SUPFAM" id="SSF82199">
    <property type="entry name" value="SET domain"/>
    <property type="match status" value="1"/>
</dbReference>
<feature type="compositionally biased region" description="Polar residues" evidence="5">
    <location>
        <begin position="32"/>
        <end position="41"/>
    </location>
</feature>
<feature type="compositionally biased region" description="Basic and acidic residues" evidence="5">
    <location>
        <begin position="480"/>
        <end position="511"/>
    </location>
</feature>
<dbReference type="OrthoDB" id="308383at2759"/>
<evidence type="ECO:0008006" key="10">
    <source>
        <dbReference type="Google" id="ProtNLM"/>
    </source>
</evidence>
<evidence type="ECO:0000313" key="9">
    <source>
        <dbReference type="Proteomes" id="UP000796880"/>
    </source>
</evidence>
<dbReference type="Proteomes" id="UP000796880">
    <property type="component" value="Unassembled WGS sequence"/>
</dbReference>
<evidence type="ECO:0000256" key="3">
    <source>
        <dbReference type="ARBA" id="ARBA00023163"/>
    </source>
</evidence>
<evidence type="ECO:0000259" key="7">
    <source>
        <dbReference type="PROSITE" id="PS50888"/>
    </source>
</evidence>
<evidence type="ECO:0000256" key="1">
    <source>
        <dbReference type="ARBA" id="ARBA00004123"/>
    </source>
</evidence>
<organism evidence="8 9">
    <name type="scientific">Rhamnella rubrinervis</name>
    <dbReference type="NCBI Taxonomy" id="2594499"/>
    <lineage>
        <taxon>Eukaryota</taxon>
        <taxon>Viridiplantae</taxon>
        <taxon>Streptophyta</taxon>
        <taxon>Embryophyta</taxon>
        <taxon>Tracheophyta</taxon>
        <taxon>Spermatophyta</taxon>
        <taxon>Magnoliopsida</taxon>
        <taxon>eudicotyledons</taxon>
        <taxon>Gunneridae</taxon>
        <taxon>Pentapetalae</taxon>
        <taxon>rosids</taxon>
        <taxon>fabids</taxon>
        <taxon>Rosales</taxon>
        <taxon>Rhamnaceae</taxon>
        <taxon>rhamnoid group</taxon>
        <taxon>Rhamneae</taxon>
        <taxon>Rhamnella</taxon>
    </lineage>
</organism>
<feature type="compositionally biased region" description="Polar residues" evidence="5">
    <location>
        <begin position="963"/>
        <end position="981"/>
    </location>
</feature>
<dbReference type="PROSITE" id="PS50280">
    <property type="entry name" value="SET"/>
    <property type="match status" value="1"/>
</dbReference>
<evidence type="ECO:0000256" key="4">
    <source>
        <dbReference type="ARBA" id="ARBA00023242"/>
    </source>
</evidence>
<feature type="region of interest" description="Disordered" evidence="5">
    <location>
        <begin position="243"/>
        <end position="269"/>
    </location>
</feature>
<dbReference type="EMBL" id="VOIH02000006">
    <property type="protein sequence ID" value="KAF3443763.1"/>
    <property type="molecule type" value="Genomic_DNA"/>
</dbReference>
<dbReference type="SUPFAM" id="SSF81383">
    <property type="entry name" value="F-box domain"/>
    <property type="match status" value="1"/>
</dbReference>
<dbReference type="InterPro" id="IPR011598">
    <property type="entry name" value="bHLH_dom"/>
</dbReference>
<evidence type="ECO:0000256" key="2">
    <source>
        <dbReference type="ARBA" id="ARBA00023015"/>
    </source>
</evidence>
<dbReference type="InterPro" id="IPR045606">
    <property type="entry name" value="ATXR3_C"/>
</dbReference>
<feature type="domain" description="BHLH" evidence="7">
    <location>
        <begin position="2672"/>
        <end position="2721"/>
    </location>
</feature>
<feature type="compositionally biased region" description="Basic and acidic residues" evidence="5">
    <location>
        <begin position="450"/>
        <end position="474"/>
    </location>
</feature>
<dbReference type="PANTHER" id="PTHR46655">
    <property type="entry name" value="HISTONE-LYSINE N-METHYLTRANSFERASE ATXR3"/>
    <property type="match status" value="1"/>
</dbReference>
<feature type="compositionally biased region" description="Basic and acidic residues" evidence="5">
    <location>
        <begin position="1593"/>
        <end position="1603"/>
    </location>
</feature>
<feature type="region of interest" description="Disordered" evidence="5">
    <location>
        <begin position="1578"/>
        <end position="1633"/>
    </location>
</feature>
<feature type="compositionally biased region" description="Basic and acidic residues" evidence="5">
    <location>
        <begin position="929"/>
        <end position="942"/>
    </location>
</feature>
<dbReference type="InterPro" id="IPR036047">
    <property type="entry name" value="F-box-like_dom_sf"/>
</dbReference>
<feature type="compositionally biased region" description="Basic and acidic residues" evidence="5">
    <location>
        <begin position="331"/>
        <end position="353"/>
    </location>
</feature>
<feature type="compositionally biased region" description="Low complexity" evidence="5">
    <location>
        <begin position="354"/>
        <end position="366"/>
    </location>
</feature>
<proteinExistence type="predicted"/>
<dbReference type="InterPro" id="IPR036638">
    <property type="entry name" value="HLH_DNA-bd_sf"/>
</dbReference>
<dbReference type="InterPro" id="IPR057851">
    <property type="entry name" value="ATXR3_GYF"/>
</dbReference>
<dbReference type="SUPFAM" id="SSF47459">
    <property type="entry name" value="HLH, helix-loop-helix DNA-binding domain"/>
    <property type="match status" value="1"/>
</dbReference>
<evidence type="ECO:0000256" key="5">
    <source>
        <dbReference type="SAM" id="MobiDB-lite"/>
    </source>
</evidence>
<protein>
    <recommendedName>
        <fullName evidence="10">SET domain-containing protein</fullName>
    </recommendedName>
</protein>
<dbReference type="GO" id="GO:0046983">
    <property type="term" value="F:protein dimerization activity"/>
    <property type="evidence" value="ECO:0007669"/>
    <property type="project" value="InterPro"/>
</dbReference>
<feature type="compositionally biased region" description="Basic and acidic residues" evidence="5">
    <location>
        <begin position="57"/>
        <end position="69"/>
    </location>
</feature>
<dbReference type="Pfam" id="PF25531">
    <property type="entry name" value="GYF_ATXR3"/>
    <property type="match status" value="2"/>
</dbReference>
<dbReference type="Pfam" id="PF00856">
    <property type="entry name" value="SET"/>
    <property type="match status" value="1"/>
</dbReference>
<feature type="region of interest" description="Disordered" evidence="5">
    <location>
        <begin position="219"/>
        <end position="238"/>
    </location>
</feature>
<dbReference type="Pfam" id="PF19633">
    <property type="entry name" value="SDG2_C"/>
    <property type="match status" value="1"/>
</dbReference>